<dbReference type="OrthoDB" id="2079210at2"/>
<dbReference type="AlphaFoldDB" id="A0A5C7FAS0"/>
<keyword evidence="1" id="KW-1133">Transmembrane helix</keyword>
<dbReference type="PANTHER" id="PTHR40940">
    <property type="entry name" value="PROTEIN BATD-RELATED"/>
    <property type="match status" value="1"/>
</dbReference>
<dbReference type="Proteomes" id="UP000321907">
    <property type="component" value="Unassembled WGS sequence"/>
</dbReference>
<keyword evidence="1" id="KW-0472">Membrane</keyword>
<feature type="chain" id="PRO_5022912733" evidence="2">
    <location>
        <begin position="22"/>
        <end position="581"/>
    </location>
</feature>
<proteinExistence type="predicted"/>
<keyword evidence="1" id="KW-0812">Transmembrane</keyword>
<reference evidence="3 4" key="1">
    <citation type="submission" date="2019-08" db="EMBL/GenBank/DDBJ databases">
        <title>Lewinella sp. strain SSH13 Genome sequencing and assembly.</title>
        <authorList>
            <person name="Kim I."/>
        </authorList>
    </citation>
    <scope>NUCLEOTIDE SEQUENCE [LARGE SCALE GENOMIC DNA]</scope>
    <source>
        <strain evidence="3 4">SSH13</strain>
    </source>
</reference>
<feature type="transmembrane region" description="Helical" evidence="1">
    <location>
        <begin position="432"/>
        <end position="450"/>
    </location>
</feature>
<organism evidence="3 4">
    <name type="scientific">Neolewinella aurantiaca</name>
    <dbReference type="NCBI Taxonomy" id="2602767"/>
    <lineage>
        <taxon>Bacteria</taxon>
        <taxon>Pseudomonadati</taxon>
        <taxon>Bacteroidota</taxon>
        <taxon>Saprospiria</taxon>
        <taxon>Saprospirales</taxon>
        <taxon>Lewinellaceae</taxon>
        <taxon>Neolewinella</taxon>
    </lineage>
</organism>
<evidence type="ECO:0000256" key="1">
    <source>
        <dbReference type="SAM" id="Phobius"/>
    </source>
</evidence>
<dbReference type="PANTHER" id="PTHR40940:SF2">
    <property type="entry name" value="BATD"/>
    <property type="match status" value="1"/>
</dbReference>
<sequence>MRPFFALLIVLCTCVGAPKLAAQHQDITFVAEVSKTKMLQNSTLEFKLTLNNAQGNELTPPKFDNFIVLRGPMRSLGTSIINGVGTSYLSYSWQLQPKRTGKLAIGPASIRASGRTYRTNSKSVDVLEVDDAAAAGTPDDFLRAELTTDTAFVGQQIILNLNLYSTTNIISRNLVQEPSYDGFYAQPRRQYDGRPRSIIENGREYQRRTLLSIALFPTKSGRITITPYRMVLGALRYRGNSSYSRRFTEQIPLNTDTIYVDVSELPQPRPDNFSGGVGEYRMQVQADRDRMTTDDALTLRITVTGEGDIERLETFPPVSEADWNIYDPDIISEEFLDSPTGMLGRKIFEYKVVPKRAGVYNLRPEMHYFDVDSARYVVHAPTNFNITVAAGSGNTTYEIDTTTTEEAKLSLLPVTDLPAGRTYGSSLPGQPLYWGLFLLPLLFAGGLIGWQRYRSHLDNRDPVELARERAARAAKERLKSAKIHLDKVEPRAFYDAIEGSLLGYLRDKFQLPVADLTRRNIREKLTSAGASATLTDRYDQLLQRCEMALYAGQDKADDLAAAYKTATELIADTERQTSGEF</sequence>
<gene>
    <name evidence="3" type="ORF">FUA23_17495</name>
</gene>
<evidence type="ECO:0000256" key="2">
    <source>
        <dbReference type="SAM" id="SignalP"/>
    </source>
</evidence>
<keyword evidence="2" id="KW-0732">Signal</keyword>
<accession>A0A5C7FAS0</accession>
<dbReference type="InterPro" id="IPR025738">
    <property type="entry name" value="BatD"/>
</dbReference>
<dbReference type="EMBL" id="VOXD01000032">
    <property type="protein sequence ID" value="TXF87728.1"/>
    <property type="molecule type" value="Genomic_DNA"/>
</dbReference>
<name>A0A5C7FAS0_9BACT</name>
<evidence type="ECO:0000313" key="3">
    <source>
        <dbReference type="EMBL" id="TXF87728.1"/>
    </source>
</evidence>
<evidence type="ECO:0000313" key="4">
    <source>
        <dbReference type="Proteomes" id="UP000321907"/>
    </source>
</evidence>
<dbReference type="RefSeq" id="WP_147932061.1">
    <property type="nucleotide sequence ID" value="NZ_VOXD01000032.1"/>
</dbReference>
<dbReference type="Pfam" id="PF13584">
    <property type="entry name" value="BatD"/>
    <property type="match status" value="1"/>
</dbReference>
<keyword evidence="4" id="KW-1185">Reference proteome</keyword>
<protein>
    <submittedName>
        <fullName evidence="3">Protein BatD</fullName>
    </submittedName>
</protein>
<feature type="signal peptide" evidence="2">
    <location>
        <begin position="1"/>
        <end position="21"/>
    </location>
</feature>
<comment type="caution">
    <text evidence="3">The sequence shown here is derived from an EMBL/GenBank/DDBJ whole genome shotgun (WGS) entry which is preliminary data.</text>
</comment>